<dbReference type="PROSITE" id="PS51002">
    <property type="entry name" value="CYTB_NTER"/>
    <property type="match status" value="1"/>
</dbReference>
<keyword evidence="1" id="KW-0812">Transmembrane</keyword>
<dbReference type="AlphaFoldDB" id="A0A1F5FHP5"/>
<organism evidence="3 4">
    <name type="scientific">Candidatus Coatesbacteria bacterium RBG_13_66_14</name>
    <dbReference type="NCBI Taxonomy" id="1817816"/>
    <lineage>
        <taxon>Bacteria</taxon>
        <taxon>Candidatus Coatesiibacteriota</taxon>
    </lineage>
</organism>
<sequence>MSEATRKKIGDSRWLKWLDERVRLKGWVVEAMRKPVHPWARKWYYCLGGLTLVTFLVLVVTGLILLQHYRPTPEGAAESIGYIMNDVWLGWLVRGIHHWAANVMMVLIVAHMVRVFLTGAYKKPRELNWIAGVLLLVTTAGFYVSGFVLPWDQRGFEIASAIVGALKQVPLVGDLLAGIVTSVTPVGGEALGFFFDNHVIVLPLVIFVLLLFHFVMIRRQGIAEPL</sequence>
<feature type="transmembrane region" description="Helical" evidence="1">
    <location>
        <begin position="96"/>
        <end position="117"/>
    </location>
</feature>
<dbReference type="Proteomes" id="UP000177187">
    <property type="component" value="Unassembled WGS sequence"/>
</dbReference>
<dbReference type="SUPFAM" id="SSF81342">
    <property type="entry name" value="Transmembrane di-heme cytochromes"/>
    <property type="match status" value="1"/>
</dbReference>
<dbReference type="GO" id="GO:0009055">
    <property type="term" value="F:electron transfer activity"/>
    <property type="evidence" value="ECO:0007669"/>
    <property type="project" value="InterPro"/>
</dbReference>
<dbReference type="GO" id="GO:0016020">
    <property type="term" value="C:membrane"/>
    <property type="evidence" value="ECO:0007669"/>
    <property type="project" value="InterPro"/>
</dbReference>
<feature type="domain" description="Cytochrome b/b6 N-terminal region profile" evidence="2">
    <location>
        <begin position="14"/>
        <end position="226"/>
    </location>
</feature>
<dbReference type="GO" id="GO:0022904">
    <property type="term" value="P:respiratory electron transport chain"/>
    <property type="evidence" value="ECO:0007669"/>
    <property type="project" value="InterPro"/>
</dbReference>
<evidence type="ECO:0000313" key="4">
    <source>
        <dbReference type="Proteomes" id="UP000177187"/>
    </source>
</evidence>
<feature type="transmembrane region" description="Helical" evidence="1">
    <location>
        <begin position="129"/>
        <end position="149"/>
    </location>
</feature>
<dbReference type="Pfam" id="PF00033">
    <property type="entry name" value="Cytochrome_B"/>
    <property type="match status" value="1"/>
</dbReference>
<gene>
    <name evidence="3" type="ORF">A2Y64_08495</name>
</gene>
<evidence type="ECO:0000313" key="3">
    <source>
        <dbReference type="EMBL" id="OGD79165.1"/>
    </source>
</evidence>
<proteinExistence type="predicted"/>
<name>A0A1F5FHP5_9BACT</name>
<keyword evidence="1" id="KW-0472">Membrane</keyword>
<dbReference type="PANTHER" id="PTHR19271">
    <property type="entry name" value="CYTOCHROME B"/>
    <property type="match status" value="1"/>
</dbReference>
<dbReference type="PANTHER" id="PTHR19271:SF16">
    <property type="entry name" value="CYTOCHROME B"/>
    <property type="match status" value="1"/>
</dbReference>
<keyword evidence="1" id="KW-1133">Transmembrane helix</keyword>
<dbReference type="PIRSF" id="PIRSF000032">
    <property type="entry name" value="Cytochrome_b6"/>
    <property type="match status" value="1"/>
</dbReference>
<dbReference type="STRING" id="1817816.A2Y64_08495"/>
<dbReference type="InterPro" id="IPR016174">
    <property type="entry name" value="Di-haem_cyt_TM"/>
</dbReference>
<dbReference type="EMBL" id="MFAF01000015">
    <property type="protein sequence ID" value="OGD79165.1"/>
    <property type="molecule type" value="Genomic_DNA"/>
</dbReference>
<protein>
    <recommendedName>
        <fullName evidence="2">Cytochrome b/b6 N-terminal region profile domain-containing protein</fullName>
    </recommendedName>
</protein>
<feature type="transmembrane region" description="Helical" evidence="1">
    <location>
        <begin position="43"/>
        <end position="66"/>
    </location>
</feature>
<comment type="caution">
    <text evidence="3">The sequence shown here is derived from an EMBL/GenBank/DDBJ whole genome shotgun (WGS) entry which is preliminary data.</text>
</comment>
<feature type="transmembrane region" description="Helical" evidence="1">
    <location>
        <begin position="199"/>
        <end position="217"/>
    </location>
</feature>
<dbReference type="InterPro" id="IPR027387">
    <property type="entry name" value="Cytb/b6-like_sf"/>
</dbReference>
<evidence type="ECO:0000259" key="2">
    <source>
        <dbReference type="PROSITE" id="PS51002"/>
    </source>
</evidence>
<dbReference type="Gene3D" id="1.20.810.10">
    <property type="entry name" value="Cytochrome Bc1 Complex, Chain C"/>
    <property type="match status" value="1"/>
</dbReference>
<reference evidence="3 4" key="1">
    <citation type="journal article" date="2016" name="Nat. Commun.">
        <title>Thousands of microbial genomes shed light on interconnected biogeochemical processes in an aquifer system.</title>
        <authorList>
            <person name="Anantharaman K."/>
            <person name="Brown C.T."/>
            <person name="Hug L.A."/>
            <person name="Sharon I."/>
            <person name="Castelle C.J."/>
            <person name="Probst A.J."/>
            <person name="Thomas B.C."/>
            <person name="Singh A."/>
            <person name="Wilkins M.J."/>
            <person name="Karaoz U."/>
            <person name="Brodie E.L."/>
            <person name="Williams K.H."/>
            <person name="Hubbard S.S."/>
            <person name="Banfield J.F."/>
        </authorList>
    </citation>
    <scope>NUCLEOTIDE SEQUENCE [LARGE SCALE GENOMIC DNA]</scope>
</reference>
<dbReference type="GO" id="GO:0016491">
    <property type="term" value="F:oxidoreductase activity"/>
    <property type="evidence" value="ECO:0007669"/>
    <property type="project" value="InterPro"/>
</dbReference>
<accession>A0A1F5FHP5</accession>
<dbReference type="InterPro" id="IPR005797">
    <property type="entry name" value="Cyt_b/b6_N"/>
</dbReference>
<evidence type="ECO:0000256" key="1">
    <source>
        <dbReference type="SAM" id="Phobius"/>
    </source>
</evidence>